<evidence type="ECO:0000256" key="1">
    <source>
        <dbReference type="ARBA" id="ARBA00009500"/>
    </source>
</evidence>
<dbReference type="InterPro" id="IPR023795">
    <property type="entry name" value="Serpin_CS"/>
</dbReference>
<comment type="similarity">
    <text evidence="1 2">Belongs to the serpin family.</text>
</comment>
<dbReference type="EMBL" id="JBHFFA010000006">
    <property type="protein sequence ID" value="KAL2621095.1"/>
    <property type="molecule type" value="Genomic_DNA"/>
</dbReference>
<organism evidence="4 5">
    <name type="scientific">Riccia fluitans</name>
    <dbReference type="NCBI Taxonomy" id="41844"/>
    <lineage>
        <taxon>Eukaryota</taxon>
        <taxon>Viridiplantae</taxon>
        <taxon>Streptophyta</taxon>
        <taxon>Embryophyta</taxon>
        <taxon>Marchantiophyta</taxon>
        <taxon>Marchantiopsida</taxon>
        <taxon>Marchantiidae</taxon>
        <taxon>Marchantiales</taxon>
        <taxon>Ricciaceae</taxon>
        <taxon>Riccia</taxon>
    </lineage>
</organism>
<name>A0ABD1Y3B5_9MARC</name>
<proteinExistence type="inferred from homology"/>
<dbReference type="SUPFAM" id="SSF56574">
    <property type="entry name" value="Serpins"/>
    <property type="match status" value="1"/>
</dbReference>
<comment type="caution">
    <text evidence="4">The sequence shown here is derived from an EMBL/GenBank/DDBJ whole genome shotgun (WGS) entry which is preliminary data.</text>
</comment>
<accession>A0ABD1Y3B5</accession>
<evidence type="ECO:0000313" key="4">
    <source>
        <dbReference type="EMBL" id="KAL2621095.1"/>
    </source>
</evidence>
<dbReference type="Gene3D" id="2.30.39.10">
    <property type="entry name" value="Alpha-1-antitrypsin, domain 1"/>
    <property type="match status" value="1"/>
</dbReference>
<dbReference type="PANTHER" id="PTHR11461:SF211">
    <property type="entry name" value="GH10112P-RELATED"/>
    <property type="match status" value="1"/>
</dbReference>
<dbReference type="PROSITE" id="PS00284">
    <property type="entry name" value="SERPIN"/>
    <property type="match status" value="1"/>
</dbReference>
<dbReference type="SMART" id="SM00093">
    <property type="entry name" value="SERPIN"/>
    <property type="match status" value="1"/>
</dbReference>
<sequence length="458" mass="52014">MDHAHFQQATEQTNYALDMFKQVLKSEESKDNAVLSPMSIASALSMTAAGGTKETAAEVAAHLKHPDIESMHQLRVQIKNTIFREGSDSSGPYITSATGLWVDERTPLNPKFRKFVKHNYGGDAQEIDFRAKGEDVCNEVNQWVDEQTRGKVKDFLPFGAVHGETRMLLANALYFKGNWKEKFDINQTKDKTFYLLNGQCITVPMMRSQKKQYIKAYSNWCSADASFKEDLWPMYMFGDSTEFSTNSVSMKVPFDFKVLRLPYKTGSKDHRQLSMYVFLPDRKDGLPELEKNLDAAWIMRELPTLTRYEPVGEFWLPRFKSTFKCPVNKPLQNMGLTNPFHEVKADFSGMRQAPGSRSSRFTCVPTGCNSMIRTSGRRLYLSKVIHHAVVEVNEDGGEPVNAPSYGRSLSNCAFEPLYKMDFVADHPFLYLIREDSSGVVLFIGRVTHPLDGNPLLEL</sequence>
<dbReference type="AlphaFoldDB" id="A0ABD1Y3B5"/>
<gene>
    <name evidence="4" type="ORF">R1flu_001300</name>
</gene>
<dbReference type="InterPro" id="IPR023796">
    <property type="entry name" value="Serpin_dom"/>
</dbReference>
<evidence type="ECO:0000313" key="5">
    <source>
        <dbReference type="Proteomes" id="UP001605036"/>
    </source>
</evidence>
<dbReference type="PANTHER" id="PTHR11461">
    <property type="entry name" value="SERINE PROTEASE INHIBITOR, SERPIN"/>
    <property type="match status" value="1"/>
</dbReference>
<dbReference type="InterPro" id="IPR042185">
    <property type="entry name" value="Serpin_sf_2"/>
</dbReference>
<reference evidence="4 5" key="1">
    <citation type="submission" date="2024-09" db="EMBL/GenBank/DDBJ databases">
        <title>Chromosome-scale assembly of Riccia fluitans.</title>
        <authorList>
            <person name="Paukszto L."/>
            <person name="Sawicki J."/>
            <person name="Karawczyk K."/>
            <person name="Piernik-Szablinska J."/>
            <person name="Szczecinska M."/>
            <person name="Mazdziarz M."/>
        </authorList>
    </citation>
    <scope>NUCLEOTIDE SEQUENCE [LARGE SCALE GENOMIC DNA]</scope>
    <source>
        <strain evidence="4">Rf_01</strain>
        <tissue evidence="4">Aerial parts of the thallus</tissue>
    </source>
</reference>
<dbReference type="InterPro" id="IPR000215">
    <property type="entry name" value="Serpin_fam"/>
</dbReference>
<feature type="domain" description="Serpin" evidence="3">
    <location>
        <begin position="17"/>
        <end position="449"/>
    </location>
</feature>
<dbReference type="InterPro" id="IPR042178">
    <property type="entry name" value="Serpin_sf_1"/>
</dbReference>
<dbReference type="InterPro" id="IPR036186">
    <property type="entry name" value="Serpin_sf"/>
</dbReference>
<dbReference type="Gene3D" id="3.30.497.10">
    <property type="entry name" value="Antithrombin, subunit I, domain 2"/>
    <property type="match status" value="2"/>
</dbReference>
<evidence type="ECO:0000259" key="3">
    <source>
        <dbReference type="SMART" id="SM00093"/>
    </source>
</evidence>
<dbReference type="Proteomes" id="UP001605036">
    <property type="component" value="Unassembled WGS sequence"/>
</dbReference>
<keyword evidence="5" id="KW-1185">Reference proteome</keyword>
<protein>
    <recommendedName>
        <fullName evidence="3">Serpin domain-containing protein</fullName>
    </recommendedName>
</protein>
<evidence type="ECO:0000256" key="2">
    <source>
        <dbReference type="RuleBase" id="RU000411"/>
    </source>
</evidence>
<dbReference type="Pfam" id="PF00079">
    <property type="entry name" value="Serpin"/>
    <property type="match status" value="1"/>
</dbReference>